<proteinExistence type="predicted"/>
<dbReference type="PROSITE" id="PS50262">
    <property type="entry name" value="G_PROTEIN_RECEP_F1_2"/>
    <property type="match status" value="1"/>
</dbReference>
<dbReference type="EMBL" id="CAJNON010000021">
    <property type="protein sequence ID" value="CAF0799514.1"/>
    <property type="molecule type" value="Genomic_DNA"/>
</dbReference>
<evidence type="ECO:0000313" key="11">
    <source>
        <dbReference type="EMBL" id="CAF0799514.1"/>
    </source>
</evidence>
<feature type="transmembrane region" description="Helical" evidence="9">
    <location>
        <begin position="184"/>
        <end position="208"/>
    </location>
</feature>
<dbReference type="InterPro" id="IPR000276">
    <property type="entry name" value="GPCR_Rhodpsn"/>
</dbReference>
<reference evidence="11" key="1">
    <citation type="submission" date="2021-02" db="EMBL/GenBank/DDBJ databases">
        <authorList>
            <person name="Nowell W R."/>
        </authorList>
    </citation>
    <scope>NUCLEOTIDE SEQUENCE</scope>
</reference>
<evidence type="ECO:0000256" key="5">
    <source>
        <dbReference type="ARBA" id="ARBA00023040"/>
    </source>
</evidence>
<dbReference type="Proteomes" id="UP000663891">
    <property type="component" value="Unassembled WGS sequence"/>
</dbReference>
<evidence type="ECO:0000256" key="2">
    <source>
        <dbReference type="ARBA" id="ARBA00022475"/>
    </source>
</evidence>
<protein>
    <recommendedName>
        <fullName evidence="10">G-protein coupled receptors family 1 profile domain-containing protein</fullName>
    </recommendedName>
</protein>
<dbReference type="PANTHER" id="PTHR24230:SF75">
    <property type="entry name" value="RELAXIN FAMILY PEPTIDE RECEPTOR 3"/>
    <property type="match status" value="1"/>
</dbReference>
<evidence type="ECO:0000313" key="12">
    <source>
        <dbReference type="Proteomes" id="UP000663891"/>
    </source>
</evidence>
<dbReference type="Gene3D" id="1.20.1070.10">
    <property type="entry name" value="Rhodopsin 7-helix transmembrane proteins"/>
    <property type="match status" value="1"/>
</dbReference>
<keyword evidence="2" id="KW-1003">Cell membrane</keyword>
<evidence type="ECO:0000256" key="6">
    <source>
        <dbReference type="ARBA" id="ARBA00023136"/>
    </source>
</evidence>
<keyword evidence="5" id="KW-0297">G-protein coupled receptor</keyword>
<gene>
    <name evidence="11" type="ORF">VCS650_LOCUS3938</name>
</gene>
<feature type="transmembrane region" description="Helical" evidence="9">
    <location>
        <begin position="228"/>
        <end position="248"/>
    </location>
</feature>
<organism evidence="11 12">
    <name type="scientific">Adineta steineri</name>
    <dbReference type="NCBI Taxonomy" id="433720"/>
    <lineage>
        <taxon>Eukaryota</taxon>
        <taxon>Metazoa</taxon>
        <taxon>Spiralia</taxon>
        <taxon>Gnathifera</taxon>
        <taxon>Rotifera</taxon>
        <taxon>Eurotatoria</taxon>
        <taxon>Bdelloidea</taxon>
        <taxon>Adinetida</taxon>
        <taxon>Adinetidae</taxon>
        <taxon>Adineta</taxon>
    </lineage>
</organism>
<dbReference type="GO" id="GO:0008528">
    <property type="term" value="F:G protein-coupled peptide receptor activity"/>
    <property type="evidence" value="ECO:0007669"/>
    <property type="project" value="TreeGrafter"/>
</dbReference>
<keyword evidence="3 9" id="KW-0812">Transmembrane</keyword>
<accession>A0A813SR94</accession>
<comment type="caution">
    <text evidence="11">The sequence shown here is derived from an EMBL/GenBank/DDBJ whole genome shotgun (WGS) entry which is preliminary data.</text>
</comment>
<dbReference type="GO" id="GO:0007218">
    <property type="term" value="P:neuropeptide signaling pathway"/>
    <property type="evidence" value="ECO:0007669"/>
    <property type="project" value="TreeGrafter"/>
</dbReference>
<evidence type="ECO:0000256" key="3">
    <source>
        <dbReference type="ARBA" id="ARBA00022692"/>
    </source>
</evidence>
<keyword evidence="8" id="KW-0807">Transducer</keyword>
<keyword evidence="6 9" id="KW-0472">Membrane</keyword>
<dbReference type="AlphaFoldDB" id="A0A813SR94"/>
<evidence type="ECO:0000256" key="1">
    <source>
        <dbReference type="ARBA" id="ARBA00004651"/>
    </source>
</evidence>
<evidence type="ECO:0000259" key="10">
    <source>
        <dbReference type="PROSITE" id="PS50262"/>
    </source>
</evidence>
<evidence type="ECO:0000256" key="8">
    <source>
        <dbReference type="ARBA" id="ARBA00023224"/>
    </source>
</evidence>
<keyword evidence="4 9" id="KW-1133">Transmembrane helix</keyword>
<feature type="transmembrane region" description="Helical" evidence="9">
    <location>
        <begin position="85"/>
        <end position="105"/>
    </location>
</feature>
<sequence length="293" mass="34019">MFLLDFLGASVTMLIQAGFAGATYMYSVYYPNPIVTIGVYCKIWFYTNQSVSMMFRWMLTAACLNRYVLSSTNARLRHYANIKNTRLIVIIIVIVWIILPIPLLVLDGVRAGTCNVIYGYAASLYNNIFTMINGYVIPIITMTICSLLIQKNLANKRERRHINIHQPQGENNKQYLERRRDQQALVMLFAQIFVYFILTTPWMIYNVYSTLTLDIINKSANRMAIERLAYSLSSLTVLLFPTSSFYLYTLASSMYRKELLIMLRSALPCRYFNNNRRIEPIRHTLTQRAVTLQ</sequence>
<dbReference type="GO" id="GO:0005886">
    <property type="term" value="C:plasma membrane"/>
    <property type="evidence" value="ECO:0007669"/>
    <property type="project" value="UniProtKB-SubCell"/>
</dbReference>
<dbReference type="OrthoDB" id="10296587at2759"/>
<keyword evidence="7" id="KW-0675">Receptor</keyword>
<name>A0A813SR94_9BILA</name>
<evidence type="ECO:0000256" key="9">
    <source>
        <dbReference type="SAM" id="Phobius"/>
    </source>
</evidence>
<dbReference type="Pfam" id="PF00001">
    <property type="entry name" value="7tm_1"/>
    <property type="match status" value="1"/>
</dbReference>
<evidence type="ECO:0000256" key="4">
    <source>
        <dbReference type="ARBA" id="ARBA00022989"/>
    </source>
</evidence>
<feature type="domain" description="G-protein coupled receptors family 1 profile" evidence="10">
    <location>
        <begin position="1"/>
        <end position="248"/>
    </location>
</feature>
<comment type="subcellular location">
    <subcellularLocation>
        <location evidence="1">Cell membrane</location>
        <topology evidence="1">Multi-pass membrane protein</topology>
    </subcellularLocation>
</comment>
<feature type="transmembrane region" description="Helical" evidence="9">
    <location>
        <begin position="125"/>
        <end position="149"/>
    </location>
</feature>
<dbReference type="InterPro" id="IPR017452">
    <property type="entry name" value="GPCR_Rhodpsn_7TM"/>
</dbReference>
<dbReference type="PANTHER" id="PTHR24230">
    <property type="entry name" value="G-PROTEIN COUPLED RECEPTOR"/>
    <property type="match status" value="1"/>
</dbReference>
<dbReference type="SUPFAM" id="SSF81321">
    <property type="entry name" value="Family A G protein-coupled receptor-like"/>
    <property type="match status" value="1"/>
</dbReference>
<evidence type="ECO:0000256" key="7">
    <source>
        <dbReference type="ARBA" id="ARBA00023170"/>
    </source>
</evidence>